<accession>A0A831X7U6</accession>
<organism evidence="2">
    <name type="scientific">Thermorudis peleae</name>
    <dbReference type="NCBI Taxonomy" id="1382356"/>
    <lineage>
        <taxon>Bacteria</taxon>
        <taxon>Pseudomonadati</taxon>
        <taxon>Thermomicrobiota</taxon>
        <taxon>Thermomicrobia</taxon>
        <taxon>Thermomicrobia incertae sedis</taxon>
        <taxon>Thermorudis</taxon>
    </lineage>
</organism>
<protein>
    <submittedName>
        <fullName evidence="2">ComF family protein</fullName>
    </submittedName>
</protein>
<name>A0A831X7U6_9BACT</name>
<proteinExistence type="inferred from homology"/>
<evidence type="ECO:0000313" key="2">
    <source>
        <dbReference type="EMBL" id="HEG91572.1"/>
    </source>
</evidence>
<dbReference type="InterPro" id="IPR029057">
    <property type="entry name" value="PRTase-like"/>
</dbReference>
<dbReference type="AlphaFoldDB" id="A0A831X7U6"/>
<dbReference type="PANTHER" id="PTHR47505">
    <property type="entry name" value="DNA UTILIZATION PROTEIN YHGH"/>
    <property type="match status" value="1"/>
</dbReference>
<dbReference type="PANTHER" id="PTHR47505:SF1">
    <property type="entry name" value="DNA UTILIZATION PROTEIN YHGH"/>
    <property type="match status" value="1"/>
</dbReference>
<comment type="caution">
    <text evidence="2">The sequence shown here is derived from an EMBL/GenBank/DDBJ whole genome shotgun (WGS) entry which is preliminary data.</text>
</comment>
<dbReference type="SUPFAM" id="SSF53271">
    <property type="entry name" value="PRTase-like"/>
    <property type="match status" value="1"/>
</dbReference>
<evidence type="ECO:0000256" key="1">
    <source>
        <dbReference type="ARBA" id="ARBA00008007"/>
    </source>
</evidence>
<dbReference type="InterPro" id="IPR051910">
    <property type="entry name" value="ComF/GntX_DNA_util-trans"/>
</dbReference>
<comment type="similarity">
    <text evidence="1">Belongs to the ComF/GntX family.</text>
</comment>
<dbReference type="InterPro" id="IPR000836">
    <property type="entry name" value="PRTase_dom"/>
</dbReference>
<dbReference type="CDD" id="cd06223">
    <property type="entry name" value="PRTases_typeI"/>
    <property type="match status" value="1"/>
</dbReference>
<dbReference type="Gene3D" id="3.40.50.2020">
    <property type="match status" value="1"/>
</dbReference>
<reference evidence="2" key="1">
    <citation type="journal article" date="2020" name="mSystems">
        <title>Genome- and Community-Level Interaction Insights into Carbon Utilization and Element Cycling Functions of Hydrothermarchaeota in Hydrothermal Sediment.</title>
        <authorList>
            <person name="Zhou Z."/>
            <person name="Liu Y."/>
            <person name="Xu W."/>
            <person name="Pan J."/>
            <person name="Luo Z.H."/>
            <person name="Li M."/>
        </authorList>
    </citation>
    <scope>NUCLEOTIDE SEQUENCE [LARGE SCALE GENOMIC DNA]</scope>
    <source>
        <strain evidence="2">SpSt-210</strain>
    </source>
</reference>
<gene>
    <name evidence="2" type="ORF">ENP34_09040</name>
</gene>
<dbReference type="EMBL" id="DSIY01000211">
    <property type="protein sequence ID" value="HEG91572.1"/>
    <property type="molecule type" value="Genomic_DNA"/>
</dbReference>
<sequence>MESLPIHPQRLEGPWNAGWALDLHTLWSRLDETGRFDTQRSPIGESLYRLKYLNDESQIGILAQVAASFISEHVRPYFAIDAIVPIPPSNTDRALQPVPAVAREIGKILGIVVDETYLRKVKPTPNLKDIEDLRERLEVLRGAFRVDERYTDEVVLLFDDLYRSGATLAMAAGVVRWVGRVSALVVLTLTKTRTRR</sequence>